<accession>A0A8J6A3I4</accession>
<dbReference type="InterPro" id="IPR029033">
    <property type="entry name" value="His_PPase_superfam"/>
</dbReference>
<dbReference type="GO" id="GO:0006024">
    <property type="term" value="P:glycosaminoglycan biosynthetic process"/>
    <property type="evidence" value="ECO:0007669"/>
    <property type="project" value="TreeGrafter"/>
</dbReference>
<dbReference type="InterPro" id="IPR050645">
    <property type="entry name" value="Histidine_acid_phosphatase"/>
</dbReference>
<comment type="catalytic activity">
    <reaction evidence="3">
        <text>3-O-[beta-D-GlcA-(1-&gt;3)-beta-D-Gal-(1-&gt;3)-beta-D-Gal-(1-&gt;4)-beta-D-2-O-P-Xyl]-L-seryl-[protein] + H2O = 3-O-(beta-D-GlcA-(1-&gt;3)-beta-D-Gal-(1-&gt;3)-beta-D-Gal-(1-&gt;4)-beta-D-Xyl)-L-seryl-[protein] + phosphate</text>
        <dbReference type="Rhea" id="RHEA:56512"/>
        <dbReference type="Rhea" id="RHEA-COMP:12573"/>
        <dbReference type="Rhea" id="RHEA-COMP:14559"/>
        <dbReference type="ChEBI" id="CHEBI:15377"/>
        <dbReference type="ChEBI" id="CHEBI:43474"/>
        <dbReference type="ChEBI" id="CHEBI:132093"/>
        <dbReference type="ChEBI" id="CHEBI:140495"/>
    </reaction>
</comment>
<evidence type="ECO:0000256" key="4">
    <source>
        <dbReference type="ARBA" id="ARBA00040357"/>
    </source>
</evidence>
<dbReference type="InterPro" id="IPR000560">
    <property type="entry name" value="His_Pase_clade-2"/>
</dbReference>
<dbReference type="PANTHER" id="PTHR11567:SF110">
    <property type="entry name" value="2-PHOSPHOXYLOSE PHOSPHATASE 1"/>
    <property type="match status" value="1"/>
</dbReference>
<dbReference type="GO" id="GO:0016791">
    <property type="term" value="F:phosphatase activity"/>
    <property type="evidence" value="ECO:0007669"/>
    <property type="project" value="TreeGrafter"/>
</dbReference>
<dbReference type="GO" id="GO:0005794">
    <property type="term" value="C:Golgi apparatus"/>
    <property type="evidence" value="ECO:0007669"/>
    <property type="project" value="TreeGrafter"/>
</dbReference>
<dbReference type="OrthoDB" id="10262962at2759"/>
<proteinExistence type="inferred from homology"/>
<dbReference type="SUPFAM" id="SSF53254">
    <property type="entry name" value="Phosphoglycerate mutase-like"/>
    <property type="match status" value="1"/>
</dbReference>
<reference evidence="6" key="1">
    <citation type="journal article" date="2021" name="Evol. Appl.">
        <title>The genome of the Pyrenean desman and the effects of bottlenecks and inbreeding on the genomic landscape of an endangered species.</title>
        <authorList>
            <person name="Escoda L."/>
            <person name="Castresana J."/>
        </authorList>
    </citation>
    <scope>NUCLEOTIDE SEQUENCE</scope>
    <source>
        <strain evidence="6">IBE-C5619</strain>
    </source>
</reference>
<dbReference type="AlphaFoldDB" id="A0A8J6A3I4"/>
<dbReference type="EMBL" id="JAGFMF010011830">
    <property type="protein sequence ID" value="KAG8511427.1"/>
    <property type="molecule type" value="Genomic_DNA"/>
</dbReference>
<protein>
    <recommendedName>
        <fullName evidence="4">2-phosphoxylose phosphatase 1</fullName>
    </recommendedName>
    <alternativeName>
        <fullName evidence="5">Acid phosphatase-like protein 2</fullName>
    </alternativeName>
</protein>
<name>A0A8J6A3I4_GALPY</name>
<dbReference type="Gene3D" id="3.40.50.1240">
    <property type="entry name" value="Phosphoglycerate mutase-like"/>
    <property type="match status" value="1"/>
</dbReference>
<gene>
    <name evidence="6" type="ORF">J0S82_008651</name>
</gene>
<sequence length="510" mass="58455">MLFRNRFLLLLALAALLAFLSLSLQFFHLIPVSAAKNGVSSKSRKRIMPDPVTEPPVMDPVYEALLYCNIPSVAERSMEGHAPHHFKLVSAHVFIRHGDRYPLYVIPKTKRPEIDCTLVANRKPYHPKLEAFISHMSKGSGSSFESPLHSLPLYPNHPLCEMGELTQTALQSQKPTRLLFTVTFAELVVREAGVLCVSGIVQHLQNGQLLRDIYLKKHKLLPQDWSAEQLYLETTGKSRTLQSGLALLYGFLPDFDWKKIYFRHQPSALFCSGNCYCPVRNQYLEKEQRRQYLLRLKNSQLERTYGEMAKIVDVPTKQLRAANPIDSMLCHFCHNVTFPCTRNGCIDMEHFKVIKTHQIEDERDRQEKKLYLGYALLGAHPILNQTISRMLQAAEGRREELFALYSAHDVTLSPVLSALGLAEARFPRFAARLIFELWQDREKPSEHSVRILYNGVDVTFHTSFCQDHHKRSPKPMCPLENLVRFVKRDMFVALGSGSTSYFDACHREGF</sequence>
<dbReference type="Proteomes" id="UP000700334">
    <property type="component" value="Unassembled WGS sequence"/>
</dbReference>
<organism evidence="6 7">
    <name type="scientific">Galemys pyrenaicus</name>
    <name type="common">Iberian desman</name>
    <name type="synonym">Pyrenean desman</name>
    <dbReference type="NCBI Taxonomy" id="202257"/>
    <lineage>
        <taxon>Eukaryota</taxon>
        <taxon>Metazoa</taxon>
        <taxon>Chordata</taxon>
        <taxon>Craniata</taxon>
        <taxon>Vertebrata</taxon>
        <taxon>Euteleostomi</taxon>
        <taxon>Mammalia</taxon>
        <taxon>Eutheria</taxon>
        <taxon>Laurasiatheria</taxon>
        <taxon>Eulipotyphla</taxon>
        <taxon>Talpidae</taxon>
        <taxon>Galemys</taxon>
    </lineage>
</organism>
<dbReference type="CDD" id="cd07061">
    <property type="entry name" value="HP_HAP_like"/>
    <property type="match status" value="1"/>
</dbReference>
<keyword evidence="2" id="KW-0378">Hydrolase</keyword>
<comment type="similarity">
    <text evidence="1">Belongs to the histidine acid phosphatase family.</text>
</comment>
<keyword evidence="7" id="KW-1185">Reference proteome</keyword>
<evidence type="ECO:0000313" key="7">
    <source>
        <dbReference type="Proteomes" id="UP000700334"/>
    </source>
</evidence>
<evidence type="ECO:0000256" key="5">
    <source>
        <dbReference type="ARBA" id="ARBA00041499"/>
    </source>
</evidence>
<comment type="caution">
    <text evidence="6">The sequence shown here is derived from an EMBL/GenBank/DDBJ whole genome shotgun (WGS) entry which is preliminary data.</text>
</comment>
<dbReference type="Pfam" id="PF00328">
    <property type="entry name" value="His_Phos_2"/>
    <property type="match status" value="1"/>
</dbReference>
<evidence type="ECO:0000256" key="2">
    <source>
        <dbReference type="ARBA" id="ARBA00022801"/>
    </source>
</evidence>
<evidence type="ECO:0000313" key="6">
    <source>
        <dbReference type="EMBL" id="KAG8511427.1"/>
    </source>
</evidence>
<evidence type="ECO:0000256" key="3">
    <source>
        <dbReference type="ARBA" id="ARBA00036311"/>
    </source>
</evidence>
<dbReference type="PANTHER" id="PTHR11567">
    <property type="entry name" value="ACID PHOSPHATASE-RELATED"/>
    <property type="match status" value="1"/>
</dbReference>
<evidence type="ECO:0000256" key="1">
    <source>
        <dbReference type="ARBA" id="ARBA00005375"/>
    </source>
</evidence>
<dbReference type="GO" id="GO:0050650">
    <property type="term" value="P:chondroitin sulfate proteoglycan biosynthetic process"/>
    <property type="evidence" value="ECO:0007669"/>
    <property type="project" value="TreeGrafter"/>
</dbReference>